<accession>A0A1M6HAK3</accession>
<evidence type="ECO:0000256" key="6">
    <source>
        <dbReference type="ARBA" id="ARBA00023134"/>
    </source>
</evidence>
<proteinExistence type="inferred from homology"/>
<gene>
    <name evidence="10" type="ORF">SAMN02745751_01947</name>
</gene>
<dbReference type="STRING" id="1121476.SAMN02745751_01947"/>
<dbReference type="InterPro" id="IPR005835">
    <property type="entry name" value="NTP_transferase_dom"/>
</dbReference>
<dbReference type="Pfam" id="PF00483">
    <property type="entry name" value="NTP_transferase"/>
    <property type="match status" value="1"/>
</dbReference>
<name>A0A1M6HAK3_9FIRM</name>
<dbReference type="Pfam" id="PF22640">
    <property type="entry name" value="ManC_GMP_beta-helix"/>
    <property type="match status" value="1"/>
</dbReference>
<keyword evidence="4 10" id="KW-0548">Nucleotidyltransferase</keyword>
<evidence type="ECO:0000256" key="4">
    <source>
        <dbReference type="ARBA" id="ARBA00022695"/>
    </source>
</evidence>
<evidence type="ECO:0000259" key="9">
    <source>
        <dbReference type="Pfam" id="PF22640"/>
    </source>
</evidence>
<keyword evidence="5" id="KW-0547">Nucleotide-binding</keyword>
<keyword evidence="11" id="KW-1185">Reference proteome</keyword>
<dbReference type="OrthoDB" id="9806837at2"/>
<dbReference type="EMBL" id="FQZL01000013">
    <property type="protein sequence ID" value="SHJ19261.1"/>
    <property type="molecule type" value="Genomic_DNA"/>
</dbReference>
<evidence type="ECO:0000256" key="1">
    <source>
        <dbReference type="ARBA" id="ARBA00006115"/>
    </source>
</evidence>
<dbReference type="InterPro" id="IPR051161">
    <property type="entry name" value="Mannose-6P_isomerase_type2"/>
</dbReference>
<evidence type="ECO:0000256" key="2">
    <source>
        <dbReference type="ARBA" id="ARBA00012387"/>
    </source>
</evidence>
<evidence type="ECO:0000256" key="5">
    <source>
        <dbReference type="ARBA" id="ARBA00022741"/>
    </source>
</evidence>
<dbReference type="RefSeq" id="WP_073049395.1">
    <property type="nucleotide sequence ID" value="NZ_FQZL01000013.1"/>
</dbReference>
<dbReference type="SUPFAM" id="SSF53448">
    <property type="entry name" value="Nucleotide-diphospho-sugar transferases"/>
    <property type="match status" value="1"/>
</dbReference>
<feature type="domain" description="Nucleotidyl transferase" evidence="8">
    <location>
        <begin position="6"/>
        <end position="284"/>
    </location>
</feature>
<protein>
    <recommendedName>
        <fullName evidence="2">mannose-1-phosphate guanylyltransferase</fullName>
        <ecNumber evidence="2">2.7.7.13</ecNumber>
    </recommendedName>
</protein>
<evidence type="ECO:0000256" key="7">
    <source>
        <dbReference type="ARBA" id="ARBA00047343"/>
    </source>
</evidence>
<keyword evidence="6" id="KW-0342">GTP-binding</keyword>
<dbReference type="EC" id="2.7.7.13" evidence="2"/>
<dbReference type="FunFam" id="3.90.550.10:FF:000046">
    <property type="entry name" value="Mannose-1-phosphate guanylyltransferase (GDP)"/>
    <property type="match status" value="1"/>
</dbReference>
<dbReference type="InterPro" id="IPR054566">
    <property type="entry name" value="ManC/GMP-like_b-helix"/>
</dbReference>
<dbReference type="Proteomes" id="UP000184052">
    <property type="component" value="Unassembled WGS sequence"/>
</dbReference>
<dbReference type="InterPro" id="IPR029044">
    <property type="entry name" value="Nucleotide-diphossugar_trans"/>
</dbReference>
<dbReference type="InterPro" id="IPR049577">
    <property type="entry name" value="GMPP_N"/>
</dbReference>
<dbReference type="PANTHER" id="PTHR46390">
    <property type="entry name" value="MANNOSE-1-PHOSPHATE GUANYLYLTRANSFERASE"/>
    <property type="match status" value="1"/>
</dbReference>
<feature type="domain" description="MannoseP isomerase/GMP-like beta-helix" evidence="9">
    <location>
        <begin position="293"/>
        <end position="346"/>
    </location>
</feature>
<comment type="similarity">
    <text evidence="1">Belongs to the mannose-6-phosphate isomerase type 2 family.</text>
</comment>
<comment type="catalytic activity">
    <reaction evidence="7">
        <text>alpha-D-mannose 1-phosphate + GTP + H(+) = GDP-alpha-D-mannose + diphosphate</text>
        <dbReference type="Rhea" id="RHEA:15229"/>
        <dbReference type="ChEBI" id="CHEBI:15378"/>
        <dbReference type="ChEBI" id="CHEBI:33019"/>
        <dbReference type="ChEBI" id="CHEBI:37565"/>
        <dbReference type="ChEBI" id="CHEBI:57527"/>
        <dbReference type="ChEBI" id="CHEBI:58409"/>
        <dbReference type="EC" id="2.7.7.13"/>
    </reaction>
</comment>
<evidence type="ECO:0000313" key="10">
    <source>
        <dbReference type="EMBL" id="SHJ19261.1"/>
    </source>
</evidence>
<dbReference type="GO" id="GO:0009298">
    <property type="term" value="P:GDP-mannose biosynthetic process"/>
    <property type="evidence" value="ECO:0007669"/>
    <property type="project" value="TreeGrafter"/>
</dbReference>
<keyword evidence="3 10" id="KW-0808">Transferase</keyword>
<dbReference type="SUPFAM" id="SSF159283">
    <property type="entry name" value="Guanosine diphospho-D-mannose pyrophosphorylase/mannose-6-phosphate isomerase linker domain"/>
    <property type="match status" value="1"/>
</dbReference>
<dbReference type="CDD" id="cd02509">
    <property type="entry name" value="GDP-M1P_Guanylyltransferase"/>
    <property type="match status" value="1"/>
</dbReference>
<reference evidence="10 11" key="1">
    <citation type="submission" date="2016-11" db="EMBL/GenBank/DDBJ databases">
        <authorList>
            <person name="Jaros S."/>
            <person name="Januszkiewicz K."/>
            <person name="Wedrychowicz H."/>
        </authorList>
    </citation>
    <scope>NUCLEOTIDE SEQUENCE [LARGE SCALE GENOMIC DNA]</scope>
    <source>
        <strain evidence="10 11">DSM 17477</strain>
    </source>
</reference>
<sequence length="346" mass="38971">MITTYIMAGGSGSRFWPLSTKKRPKQLLNLASEKSMIRETVDRVLPIIRPENIYVGTNILQVDEMRKELQDIPAENIIVEPEFKDTAAAIGYGALIIENNHGNIPMIVLPADHIIKDEIGFRHILLKAVEESKRGNIITLGIKPSKPDTGYGYIETNSTISVDLFKSTSIDVVKFWEKPDITKATEYINSGKFLWNSGMFVFTTNMILSEFEKYLPEHYKILMEIKSILKNDNVNLKSHFDKFEKVSIDYGVMEKSDKLKTIPVDFGWNNIGNFTALEDIFEKNQNGSINKAGKLIEIDSKNNIVISNQTVALVGIENAVVVEKDGNILICSKDCVQNIKNVPDKL</sequence>
<organism evidence="10 11">
    <name type="scientific">Dethiosulfatibacter aminovorans DSM 17477</name>
    <dbReference type="NCBI Taxonomy" id="1121476"/>
    <lineage>
        <taxon>Bacteria</taxon>
        <taxon>Bacillati</taxon>
        <taxon>Bacillota</taxon>
        <taxon>Tissierellia</taxon>
        <taxon>Dethiosulfatibacter</taxon>
    </lineage>
</organism>
<evidence type="ECO:0000259" key="8">
    <source>
        <dbReference type="Pfam" id="PF00483"/>
    </source>
</evidence>
<dbReference type="PANTHER" id="PTHR46390:SF1">
    <property type="entry name" value="MANNOSE-1-PHOSPHATE GUANYLYLTRANSFERASE"/>
    <property type="match status" value="1"/>
</dbReference>
<evidence type="ECO:0000313" key="11">
    <source>
        <dbReference type="Proteomes" id="UP000184052"/>
    </source>
</evidence>
<dbReference type="GO" id="GO:0005525">
    <property type="term" value="F:GTP binding"/>
    <property type="evidence" value="ECO:0007669"/>
    <property type="project" value="UniProtKB-KW"/>
</dbReference>
<evidence type="ECO:0000256" key="3">
    <source>
        <dbReference type="ARBA" id="ARBA00022679"/>
    </source>
</evidence>
<dbReference type="Gene3D" id="3.90.550.10">
    <property type="entry name" value="Spore Coat Polysaccharide Biosynthesis Protein SpsA, Chain A"/>
    <property type="match status" value="1"/>
</dbReference>
<dbReference type="AlphaFoldDB" id="A0A1M6HAK3"/>
<dbReference type="GO" id="GO:0004475">
    <property type="term" value="F:mannose-1-phosphate guanylyltransferase (GTP) activity"/>
    <property type="evidence" value="ECO:0007669"/>
    <property type="project" value="UniProtKB-EC"/>
</dbReference>